<dbReference type="InterPro" id="IPR036165">
    <property type="entry name" value="YefM-like_sf"/>
</dbReference>
<dbReference type="EMBL" id="LXHC01000023">
    <property type="protein sequence ID" value="OAU95458.1"/>
    <property type="molecule type" value="Genomic_DNA"/>
</dbReference>
<dbReference type="Gene3D" id="3.40.1620.10">
    <property type="entry name" value="YefM-like domain"/>
    <property type="match status" value="1"/>
</dbReference>
<dbReference type="PATRIC" id="fig|480.237.peg.416"/>
<dbReference type="Proteomes" id="UP000078228">
    <property type="component" value="Unassembled WGS sequence"/>
</dbReference>
<sequence>MQVYGASEFRSNMATAFDYAYDAHSPVLIKSGKKTFVLLSLDDYNAHTETTHLLSSKTNAARLLKGVESVKNSEIKAKDLLDD</sequence>
<dbReference type="InterPro" id="IPR006442">
    <property type="entry name" value="Antitoxin_Phd/YefM"/>
</dbReference>
<comment type="function">
    <text evidence="2">Antitoxin component of a type II toxin-antitoxin (TA) system.</text>
</comment>
<dbReference type="SUPFAM" id="SSF143120">
    <property type="entry name" value="YefM-like"/>
    <property type="match status" value="1"/>
</dbReference>
<protein>
    <recommendedName>
        <fullName evidence="2">Antitoxin</fullName>
    </recommendedName>
</protein>
<accession>A0A198UGA2</accession>
<comment type="caution">
    <text evidence="3">The sequence shown here is derived from an EMBL/GenBank/DDBJ whole genome shotgun (WGS) entry which is preliminary data.</text>
</comment>
<dbReference type="AlphaFoldDB" id="A0A198UGA2"/>
<dbReference type="Pfam" id="PF02604">
    <property type="entry name" value="PhdYeFM_antitox"/>
    <property type="match status" value="1"/>
</dbReference>
<evidence type="ECO:0000313" key="3">
    <source>
        <dbReference type="EMBL" id="OAU95458.1"/>
    </source>
</evidence>
<dbReference type="OrthoDB" id="9802003at2"/>
<evidence type="ECO:0000256" key="1">
    <source>
        <dbReference type="ARBA" id="ARBA00009981"/>
    </source>
</evidence>
<evidence type="ECO:0000256" key="2">
    <source>
        <dbReference type="RuleBase" id="RU362080"/>
    </source>
</evidence>
<organism evidence="3 4">
    <name type="scientific">Moraxella catarrhalis</name>
    <name type="common">Branhamella catarrhalis</name>
    <dbReference type="NCBI Taxonomy" id="480"/>
    <lineage>
        <taxon>Bacteria</taxon>
        <taxon>Pseudomonadati</taxon>
        <taxon>Pseudomonadota</taxon>
        <taxon>Gammaproteobacteria</taxon>
        <taxon>Moraxellales</taxon>
        <taxon>Moraxellaceae</taxon>
        <taxon>Moraxella</taxon>
    </lineage>
</organism>
<keyword evidence="4" id="KW-1185">Reference proteome</keyword>
<comment type="similarity">
    <text evidence="1 2">Belongs to the phD/YefM antitoxin family.</text>
</comment>
<gene>
    <name evidence="3" type="ORF">AO384_1387</name>
</gene>
<reference evidence="3 4" key="1">
    <citation type="journal article" date="2016" name="Genome Biol. Evol.">
        <title>Comparative Genomic Analyses of the Moraxella catarrhalis Serosensitive and Seroresistant Lineages Demonstrate Their Independent Evolution.</title>
        <authorList>
            <person name="Earl J.P."/>
            <person name="de Vries S.P."/>
            <person name="Ahmed A."/>
            <person name="Powell E."/>
            <person name="Schultz M.P."/>
            <person name="Hermans P.W."/>
            <person name="Hill D.J."/>
            <person name="Zhou Z."/>
            <person name="Constantinidou C.I."/>
            <person name="Hu F.Z."/>
            <person name="Bootsma H.J."/>
            <person name="Ehrlich G.D."/>
        </authorList>
    </citation>
    <scope>NUCLEOTIDE SEQUENCE [LARGE SCALE GENOMIC DNA]</scope>
    <source>
        <strain evidence="3 4">Z7542</strain>
    </source>
</reference>
<proteinExistence type="inferred from homology"/>
<dbReference type="Gene3D" id="1.10.1220.170">
    <property type="match status" value="1"/>
</dbReference>
<name>A0A198UGA2_MORCA</name>
<evidence type="ECO:0000313" key="4">
    <source>
        <dbReference type="Proteomes" id="UP000078228"/>
    </source>
</evidence>
<dbReference type="RefSeq" id="WP_064610846.1">
    <property type="nucleotide sequence ID" value="NZ_LXHB01000057.1"/>
</dbReference>